<proteinExistence type="predicted"/>
<gene>
    <name evidence="1" type="ORF">V6N11_071443</name>
</gene>
<dbReference type="Proteomes" id="UP001396334">
    <property type="component" value="Unassembled WGS sequence"/>
</dbReference>
<comment type="caution">
    <text evidence="1">The sequence shown here is derived from an EMBL/GenBank/DDBJ whole genome shotgun (WGS) entry which is preliminary data.</text>
</comment>
<protein>
    <submittedName>
        <fullName evidence="1">Uncharacterized protein</fullName>
    </submittedName>
</protein>
<evidence type="ECO:0000313" key="2">
    <source>
        <dbReference type="Proteomes" id="UP001396334"/>
    </source>
</evidence>
<reference evidence="1 2" key="1">
    <citation type="journal article" date="2024" name="G3 (Bethesda)">
        <title>Genome assembly of Hibiscus sabdariffa L. provides insights into metabolisms of medicinal natural products.</title>
        <authorList>
            <person name="Kim T."/>
        </authorList>
    </citation>
    <scope>NUCLEOTIDE SEQUENCE [LARGE SCALE GENOMIC DNA]</scope>
    <source>
        <strain evidence="1">TK-2024</strain>
        <tissue evidence="1">Old leaves</tissue>
    </source>
</reference>
<keyword evidence="2" id="KW-1185">Reference proteome</keyword>
<dbReference type="Gene3D" id="3.60.10.10">
    <property type="entry name" value="Endonuclease/exonuclease/phosphatase"/>
    <property type="match status" value="1"/>
</dbReference>
<dbReference type="InterPro" id="IPR036691">
    <property type="entry name" value="Endo/exonu/phosph_ase_sf"/>
</dbReference>
<dbReference type="SUPFAM" id="SSF56219">
    <property type="entry name" value="DNase I-like"/>
    <property type="match status" value="1"/>
</dbReference>
<name>A0ABR2U037_9ROSI</name>
<dbReference type="EMBL" id="JBBPBN010000003">
    <property type="protein sequence ID" value="KAK9043092.1"/>
    <property type="molecule type" value="Genomic_DNA"/>
</dbReference>
<organism evidence="1 2">
    <name type="scientific">Hibiscus sabdariffa</name>
    <name type="common">roselle</name>
    <dbReference type="NCBI Taxonomy" id="183260"/>
    <lineage>
        <taxon>Eukaryota</taxon>
        <taxon>Viridiplantae</taxon>
        <taxon>Streptophyta</taxon>
        <taxon>Embryophyta</taxon>
        <taxon>Tracheophyta</taxon>
        <taxon>Spermatophyta</taxon>
        <taxon>Magnoliopsida</taxon>
        <taxon>eudicotyledons</taxon>
        <taxon>Gunneridae</taxon>
        <taxon>Pentapetalae</taxon>
        <taxon>rosids</taxon>
        <taxon>malvids</taxon>
        <taxon>Malvales</taxon>
        <taxon>Malvaceae</taxon>
        <taxon>Malvoideae</taxon>
        <taxon>Hibiscus</taxon>
    </lineage>
</organism>
<sequence length="148" mass="16756">MKMSNSFYVEPEGTVEGLDLLWRDDAHITILNSSKNNIDTKISMEEMLARRRVDKDSKWCVMGDINVVASQNDKLGGALIDQTSPKWYLDFIGITNLLEIPMKGGKFTWSNRRSEECVILEKLDRALATVEWSAFFVRAIVLVEAAIA</sequence>
<dbReference type="PANTHER" id="PTHR33710">
    <property type="entry name" value="BNAC02G09200D PROTEIN"/>
    <property type="match status" value="1"/>
</dbReference>
<evidence type="ECO:0000313" key="1">
    <source>
        <dbReference type="EMBL" id="KAK9043092.1"/>
    </source>
</evidence>
<accession>A0ABR2U037</accession>
<dbReference type="PANTHER" id="PTHR33710:SF71">
    <property type="entry name" value="ENDONUCLEASE_EXONUCLEASE_PHOSPHATASE DOMAIN-CONTAINING PROTEIN"/>
    <property type="match status" value="1"/>
</dbReference>